<dbReference type="EMBL" id="GL379812">
    <property type="protein sequence ID" value="EGT44157.1"/>
    <property type="molecule type" value="Genomic_DNA"/>
</dbReference>
<name>G0MUJ0_CAEBE</name>
<dbReference type="HOGENOM" id="CLU_063118_0_0_1"/>
<evidence type="ECO:0000313" key="3">
    <source>
        <dbReference type="Proteomes" id="UP000008068"/>
    </source>
</evidence>
<dbReference type="InterPro" id="IPR001810">
    <property type="entry name" value="F-box_dom"/>
</dbReference>
<proteinExistence type="predicted"/>
<organism evidence="3">
    <name type="scientific">Caenorhabditis brenneri</name>
    <name type="common">Nematode worm</name>
    <dbReference type="NCBI Taxonomy" id="135651"/>
    <lineage>
        <taxon>Eukaryota</taxon>
        <taxon>Metazoa</taxon>
        <taxon>Ecdysozoa</taxon>
        <taxon>Nematoda</taxon>
        <taxon>Chromadorea</taxon>
        <taxon>Rhabditida</taxon>
        <taxon>Rhabditina</taxon>
        <taxon>Rhabditomorpha</taxon>
        <taxon>Rhabditoidea</taxon>
        <taxon>Rhabditidae</taxon>
        <taxon>Peloderinae</taxon>
        <taxon>Caenorhabditis</taxon>
    </lineage>
</organism>
<keyword evidence="3" id="KW-1185">Reference proteome</keyword>
<dbReference type="PANTHER" id="PTHR21503:SF8">
    <property type="entry name" value="F-BOX ASSOCIATED DOMAIN-CONTAINING PROTEIN-RELATED"/>
    <property type="match status" value="1"/>
</dbReference>
<dbReference type="PANTHER" id="PTHR21503">
    <property type="entry name" value="F-BOX-CONTAINING HYPOTHETICAL PROTEIN C.ELEGANS"/>
    <property type="match status" value="1"/>
</dbReference>
<evidence type="ECO:0000313" key="2">
    <source>
        <dbReference type="EMBL" id="EGT44157.1"/>
    </source>
</evidence>
<gene>
    <name evidence="2" type="ORF">CAEBREN_12956</name>
</gene>
<sequence length="340" mass="40426">MNLFNLLQLPSVPLEIVVKKLHSAKVIELSMMSSKFKQRLQEFKLKTRSLTWEYPHYIRVSSPNLELNFGLNGPWNTRKINGKQVMMKSNYSMKFCSFLFIECEDRNYLQLLEDMTVHLLSILRIQRFNFASQIKSYVCSLNEIFVWKYCQKFYTIRLESRREITPNEVTFLLDNIETKELEICCKIENFQYEKPINSDVLKVFTFEWMNPKCFLSDRYTQLMFFGAMSTYFHYFRAVLNNWLAGGNNNLRNCFLGENLHEITALDFSRDLPGVETRPSVFSYEDLRSRTAQLIDENDGKVDVRRECDGRLATIIWTQHRIELLVWNNDAQEKLKNFSKF</sequence>
<dbReference type="OrthoDB" id="5908400at2759"/>
<accession>G0MUJ0</accession>
<protein>
    <recommendedName>
        <fullName evidence="1">F-box domain-containing protein</fullName>
    </recommendedName>
</protein>
<dbReference type="PROSITE" id="PS50181">
    <property type="entry name" value="FBOX"/>
    <property type="match status" value="1"/>
</dbReference>
<reference evidence="3" key="1">
    <citation type="submission" date="2011-07" db="EMBL/GenBank/DDBJ databases">
        <authorList>
            <consortium name="Caenorhabditis brenneri Sequencing and Analysis Consortium"/>
            <person name="Wilson R.K."/>
        </authorList>
    </citation>
    <scope>NUCLEOTIDE SEQUENCE [LARGE SCALE GENOMIC DNA]</scope>
    <source>
        <strain evidence="3">PB2801</strain>
    </source>
</reference>
<dbReference type="Proteomes" id="UP000008068">
    <property type="component" value="Unassembled WGS sequence"/>
</dbReference>
<dbReference type="AlphaFoldDB" id="G0MUJ0"/>
<evidence type="ECO:0000259" key="1">
    <source>
        <dbReference type="PROSITE" id="PS50181"/>
    </source>
</evidence>
<dbReference type="InParanoid" id="G0MUJ0"/>
<feature type="domain" description="F-box" evidence="1">
    <location>
        <begin position="3"/>
        <end position="55"/>
    </location>
</feature>